<name>V7IPT4_SALET</name>
<dbReference type="Proteomes" id="UP000018534">
    <property type="component" value="Unassembled WGS sequence"/>
</dbReference>
<organism evidence="1 2">
    <name type="scientific">Salmonella enterica subsp. enterica serovar Cubana str. 76814</name>
    <dbReference type="NCBI Taxonomy" id="1192560"/>
    <lineage>
        <taxon>Bacteria</taxon>
        <taxon>Pseudomonadati</taxon>
        <taxon>Pseudomonadota</taxon>
        <taxon>Gammaproteobacteria</taxon>
        <taxon>Enterobacterales</taxon>
        <taxon>Enterobacteriaceae</taxon>
        <taxon>Salmonella</taxon>
    </lineage>
</organism>
<proteinExistence type="predicted"/>
<dbReference type="AlphaFoldDB" id="V7IPT4"/>
<dbReference type="EMBL" id="AZGR01000042">
    <property type="protein sequence ID" value="ETA87928.1"/>
    <property type="molecule type" value="Genomic_DNA"/>
</dbReference>
<evidence type="ECO:0000313" key="2">
    <source>
        <dbReference type="Proteomes" id="UP000018534"/>
    </source>
</evidence>
<evidence type="ECO:0000313" key="1">
    <source>
        <dbReference type="EMBL" id="ETA87928.1"/>
    </source>
</evidence>
<dbReference type="HOGENOM" id="CLU_2958091_0_0_6"/>
<protein>
    <submittedName>
        <fullName evidence="1">Uncharacterized protein</fullName>
    </submittedName>
</protein>
<comment type="caution">
    <text evidence="1">The sequence shown here is derived from an EMBL/GenBank/DDBJ whole genome shotgun (WGS) entry which is preliminary data.</text>
</comment>
<accession>V7IPT4</accession>
<sequence>MLMIIIIIQLRKRQSFDRKNLVIKNGNGILQYDSLSGLRFASKSGKGGRMRLLNEGFTKQK</sequence>
<gene>
    <name evidence="1" type="ORF">A628_02090</name>
</gene>
<reference evidence="1 2" key="1">
    <citation type="journal article" date="2014" name="Genome Announc.">
        <title>Whole-Genome Sequencing of Salmonella enterica subsp. enterica Serovar Cubana Strains Isolated from Agricultural Sources.</title>
        <authorList>
            <person name="Benahmed F.H."/>
            <person name="Gopinath G.R."/>
            <person name="Wang H."/>
            <person name="Jean-Gilles Beaubrun J."/>
            <person name="Grim C."/>
            <person name="Cheng C.M."/>
            <person name="McClelland M."/>
            <person name="Ayers S."/>
            <person name="Abbott J."/>
            <person name="Desai P."/>
            <person name="Frye J.G."/>
            <person name="Weinstock G."/>
            <person name="Hammack T.S."/>
            <person name="Hanes D.E."/>
            <person name="Rasmussen M.A."/>
            <person name="Davidson M.K."/>
        </authorList>
    </citation>
    <scope>NUCLEOTIDE SEQUENCE [LARGE SCALE GENOMIC DNA]</scope>
    <source>
        <strain evidence="1">76814</strain>
    </source>
</reference>